<keyword evidence="1" id="KW-0812">Transmembrane</keyword>
<feature type="transmembrane region" description="Helical" evidence="1">
    <location>
        <begin position="25"/>
        <end position="44"/>
    </location>
</feature>
<dbReference type="AlphaFoldDB" id="A0A4Y2B8V9"/>
<dbReference type="OrthoDB" id="6413322at2759"/>
<evidence type="ECO:0000256" key="1">
    <source>
        <dbReference type="SAM" id="Phobius"/>
    </source>
</evidence>
<comment type="caution">
    <text evidence="2">The sequence shown here is derived from an EMBL/GenBank/DDBJ whole genome shotgun (WGS) entry which is preliminary data.</text>
</comment>
<name>A0A4Y2B8V9_ARAVE</name>
<evidence type="ECO:0008006" key="4">
    <source>
        <dbReference type="Google" id="ProtNLM"/>
    </source>
</evidence>
<protein>
    <recommendedName>
        <fullName evidence="4">EF-hand domain-containing protein</fullName>
    </recommendedName>
</protein>
<sequence>MIVVAFTVSELYPVNFVRFVEFPFFNMRAFEIFFCFCVYLLIMARETEPQFFTKTTNSIPRLGRSDQMPQMPSLLPNLVRRVATELHFVIKMVNDNDRDGNGELNAEELMDSSFIRNAVKNELEARELRGQYLAPHGEAAREEESDGKQRLTFEENLIM</sequence>
<evidence type="ECO:0000313" key="3">
    <source>
        <dbReference type="Proteomes" id="UP000499080"/>
    </source>
</evidence>
<keyword evidence="1" id="KW-0472">Membrane</keyword>
<accession>A0A4Y2B8V9</accession>
<organism evidence="2 3">
    <name type="scientific">Araneus ventricosus</name>
    <name type="common">Orbweaver spider</name>
    <name type="synonym">Epeira ventricosa</name>
    <dbReference type="NCBI Taxonomy" id="182803"/>
    <lineage>
        <taxon>Eukaryota</taxon>
        <taxon>Metazoa</taxon>
        <taxon>Ecdysozoa</taxon>
        <taxon>Arthropoda</taxon>
        <taxon>Chelicerata</taxon>
        <taxon>Arachnida</taxon>
        <taxon>Araneae</taxon>
        <taxon>Araneomorphae</taxon>
        <taxon>Entelegynae</taxon>
        <taxon>Araneoidea</taxon>
        <taxon>Araneidae</taxon>
        <taxon>Araneus</taxon>
    </lineage>
</organism>
<keyword evidence="1" id="KW-1133">Transmembrane helix</keyword>
<dbReference type="Proteomes" id="UP000499080">
    <property type="component" value="Unassembled WGS sequence"/>
</dbReference>
<dbReference type="EMBL" id="BGPR01000060">
    <property type="protein sequence ID" value="GBL88468.1"/>
    <property type="molecule type" value="Genomic_DNA"/>
</dbReference>
<keyword evidence="3" id="KW-1185">Reference proteome</keyword>
<evidence type="ECO:0000313" key="2">
    <source>
        <dbReference type="EMBL" id="GBL88468.1"/>
    </source>
</evidence>
<reference evidence="2 3" key="1">
    <citation type="journal article" date="2019" name="Sci. Rep.">
        <title>Orb-weaving spider Araneus ventricosus genome elucidates the spidroin gene catalogue.</title>
        <authorList>
            <person name="Kono N."/>
            <person name="Nakamura H."/>
            <person name="Ohtoshi R."/>
            <person name="Moran D.A.P."/>
            <person name="Shinohara A."/>
            <person name="Yoshida Y."/>
            <person name="Fujiwara M."/>
            <person name="Mori M."/>
            <person name="Tomita M."/>
            <person name="Arakawa K."/>
        </authorList>
    </citation>
    <scope>NUCLEOTIDE SEQUENCE [LARGE SCALE GENOMIC DNA]</scope>
</reference>
<dbReference type="InterPro" id="IPR018247">
    <property type="entry name" value="EF_Hand_1_Ca_BS"/>
</dbReference>
<dbReference type="PROSITE" id="PS00018">
    <property type="entry name" value="EF_HAND_1"/>
    <property type="match status" value="1"/>
</dbReference>
<proteinExistence type="predicted"/>
<gene>
    <name evidence="2" type="ORF">AVEN_159065_2</name>
</gene>